<organism evidence="1 2">
    <name type="scientific">Brevibacillus brevis</name>
    <name type="common">Bacillus brevis</name>
    <dbReference type="NCBI Taxonomy" id="1393"/>
    <lineage>
        <taxon>Bacteria</taxon>
        <taxon>Bacillati</taxon>
        <taxon>Bacillota</taxon>
        <taxon>Bacilli</taxon>
        <taxon>Bacillales</taxon>
        <taxon>Paenibacillaceae</taxon>
        <taxon>Brevibacillus</taxon>
    </lineage>
</organism>
<name>A0A2Z4MJJ9_BREBE</name>
<proteinExistence type="predicted"/>
<protein>
    <submittedName>
        <fullName evidence="1">DUF3221 domain-containing protein</fullName>
    </submittedName>
</protein>
<reference evidence="1 2" key="1">
    <citation type="journal article" date="2015" name="Genome Announc.">
        <title>Draft Genome Sequence of Brevibacillus brevis DZQ7, a Plant Growth-Promoting Rhizobacterium with Broad-Spectrum Antimicrobial Activity.</title>
        <authorList>
            <person name="Hou Q."/>
            <person name="Wang C."/>
            <person name="Hou X."/>
            <person name="Xia Z."/>
            <person name="Ye J."/>
            <person name="Liu K."/>
            <person name="Liu H."/>
            <person name="Wang J."/>
            <person name="Guo H."/>
            <person name="Yu X."/>
            <person name="Yang Y."/>
            <person name="Du B."/>
            <person name="Ding Y."/>
        </authorList>
    </citation>
    <scope>NUCLEOTIDE SEQUENCE [LARGE SCALE GENOMIC DNA]</scope>
    <source>
        <strain evidence="1 2">DZQ7</strain>
    </source>
</reference>
<gene>
    <name evidence="1" type="ORF">AB432_017465</name>
</gene>
<sequence length="45" mass="5274">MTAFSYVGYVIEKDTDKKSLLVIENDETKSNDSTNYEAEWHFPKE</sequence>
<dbReference type="AlphaFoldDB" id="A0A2Z4MJJ9"/>
<evidence type="ECO:0000313" key="2">
    <source>
        <dbReference type="Proteomes" id="UP000036061"/>
    </source>
</evidence>
<dbReference type="EMBL" id="CP030117">
    <property type="protein sequence ID" value="AWX56716.1"/>
    <property type="molecule type" value="Genomic_DNA"/>
</dbReference>
<dbReference type="Proteomes" id="UP000036061">
    <property type="component" value="Chromosome"/>
</dbReference>
<evidence type="ECO:0000313" key="1">
    <source>
        <dbReference type="EMBL" id="AWX56716.1"/>
    </source>
</evidence>
<accession>A0A2Z4MJJ9</accession>